<dbReference type="InterPro" id="IPR036736">
    <property type="entry name" value="ACP-like_sf"/>
</dbReference>
<dbReference type="Gene3D" id="1.10.1200.10">
    <property type="entry name" value="ACP-like"/>
    <property type="match status" value="1"/>
</dbReference>
<dbReference type="InterPro" id="IPR009081">
    <property type="entry name" value="PP-bd_ACP"/>
</dbReference>
<feature type="compositionally biased region" description="Basic and acidic residues" evidence="4">
    <location>
        <begin position="621"/>
        <end position="630"/>
    </location>
</feature>
<sequence>MQMAWAEVNSLARGTESQAFAPFPCETLSRSFERQAASTPDGVAIQLGRERLTYRELDQRSRQLARHLRKLELRPDSLVAVCFERSFDLIIAMLAVLKAGAGYLPIDPSYPVERISMILDDANPSAILTQEALAQRVGRRGSGSVICVDRDRHSIAEQGSHGLDESASADNLAYVIYTSGSTGRPKGVMVTHRNAARLFTSTAHWFNFGPSDAWTLFHSSAFDFSVWEIWGCLLSGGRLVCVPHWVTRSPSDFYKLLAEDRITVLNQTPAAFYQLVQLEEAGVVEELKLRYVIFGGEALNFANLRPWFERHGDQTPQLINMYGITETTVHVTYRPVTAGDSRNETRSLIGVPIPDLRIYLLDSELRPVAAGDVGEIFVGGAGVARGYLNRPELTAERFVRDPFAEGPSMLMYKSGDLARATESGDLEYLGRGDLQVKIRGYRIELGEIEATLADHPSVAQAVVLARRDGPGEPKLVAYIVGKPSASPTAQGLRDFLKARLPEHMVPYAYEQLETFPLTINGKVDRAALPAPREVVHAGPERASMPLEREIGEIWREVLATGAVGLDDNFFDVGGDSLLLANVHGRVQRELKLDIPITDLFEFTTIRGLARHLSTSTATKASRADAQERAQRQRAAFGRRREFHGRDAS</sequence>
<dbReference type="PROSITE" id="PS00455">
    <property type="entry name" value="AMP_BINDING"/>
    <property type="match status" value="1"/>
</dbReference>
<dbReference type="Gene3D" id="3.40.50.12780">
    <property type="entry name" value="N-terminal domain of ligase-like"/>
    <property type="match status" value="1"/>
</dbReference>
<evidence type="ECO:0000256" key="1">
    <source>
        <dbReference type="ARBA" id="ARBA00001957"/>
    </source>
</evidence>
<evidence type="ECO:0000313" key="7">
    <source>
        <dbReference type="Proteomes" id="UP000076959"/>
    </source>
</evidence>
<accession>A0A176Z008</accession>
<dbReference type="EMBL" id="LUUB01000034">
    <property type="protein sequence ID" value="OAF13572.1"/>
    <property type="molecule type" value="Genomic_DNA"/>
</dbReference>
<evidence type="ECO:0000256" key="2">
    <source>
        <dbReference type="ARBA" id="ARBA00022450"/>
    </source>
</evidence>
<feature type="domain" description="Carrier" evidence="5">
    <location>
        <begin position="541"/>
        <end position="616"/>
    </location>
</feature>
<reference evidence="6 7" key="1">
    <citation type="submission" date="2016-03" db="EMBL/GenBank/DDBJ databases">
        <title>Draft Genome Sequence of the Strain BR 10245 (Bradyrhizobium sp.) isolated from nodules of Centrolobium paraense.</title>
        <authorList>
            <person name="Simoes-Araujo J.L.Sr."/>
            <person name="Barauna A.C."/>
            <person name="Silva K."/>
            <person name="Zilli J.E."/>
        </authorList>
    </citation>
    <scope>NUCLEOTIDE SEQUENCE [LARGE SCALE GENOMIC DNA]</scope>
    <source>
        <strain evidence="6 7">BR 10245</strain>
    </source>
</reference>
<dbReference type="STRING" id="1505087.AYJ54_43360"/>
<dbReference type="CDD" id="cd17643">
    <property type="entry name" value="A_NRPS_Cytc1-like"/>
    <property type="match status" value="1"/>
</dbReference>
<dbReference type="PRINTS" id="PR00154">
    <property type="entry name" value="AMPBINDING"/>
</dbReference>
<dbReference type="Gene3D" id="3.30.300.30">
    <property type="match status" value="1"/>
</dbReference>
<comment type="caution">
    <text evidence="6">The sequence shown here is derived from an EMBL/GenBank/DDBJ whole genome shotgun (WGS) entry which is preliminary data.</text>
</comment>
<protein>
    <recommendedName>
        <fullName evidence="5">Carrier domain-containing protein</fullName>
    </recommendedName>
</protein>
<dbReference type="SUPFAM" id="SSF56801">
    <property type="entry name" value="Acetyl-CoA synthetase-like"/>
    <property type="match status" value="1"/>
</dbReference>
<dbReference type="PANTHER" id="PTHR45527">
    <property type="entry name" value="NONRIBOSOMAL PEPTIDE SYNTHETASE"/>
    <property type="match status" value="1"/>
</dbReference>
<dbReference type="FunFam" id="3.30.300.30:FF:000010">
    <property type="entry name" value="Enterobactin synthetase component F"/>
    <property type="match status" value="1"/>
</dbReference>
<dbReference type="GO" id="GO:0031177">
    <property type="term" value="F:phosphopantetheine binding"/>
    <property type="evidence" value="ECO:0007669"/>
    <property type="project" value="InterPro"/>
</dbReference>
<dbReference type="InterPro" id="IPR010071">
    <property type="entry name" value="AA_adenyl_dom"/>
</dbReference>
<dbReference type="Proteomes" id="UP000076959">
    <property type="component" value="Unassembled WGS sequence"/>
</dbReference>
<dbReference type="NCBIfam" id="TIGR01733">
    <property type="entry name" value="AA-adenyl-dom"/>
    <property type="match status" value="1"/>
</dbReference>
<dbReference type="PANTHER" id="PTHR45527:SF14">
    <property type="entry name" value="PLIPASTATIN SYNTHASE SUBUNIT B"/>
    <property type="match status" value="1"/>
</dbReference>
<dbReference type="InterPro" id="IPR020806">
    <property type="entry name" value="PKS_PP-bd"/>
</dbReference>
<dbReference type="RefSeq" id="WP_063697750.1">
    <property type="nucleotide sequence ID" value="NZ_LUUB01000034.1"/>
</dbReference>
<dbReference type="InterPro" id="IPR020845">
    <property type="entry name" value="AMP-binding_CS"/>
</dbReference>
<name>A0A176Z008_9BRAD</name>
<proteinExistence type="predicted"/>
<dbReference type="InterPro" id="IPR020459">
    <property type="entry name" value="AMP-binding"/>
</dbReference>
<feature type="region of interest" description="Disordered" evidence="4">
    <location>
        <begin position="617"/>
        <end position="648"/>
    </location>
</feature>
<dbReference type="InterPro" id="IPR025110">
    <property type="entry name" value="AMP-bd_C"/>
</dbReference>
<dbReference type="Pfam" id="PF00550">
    <property type="entry name" value="PP-binding"/>
    <property type="match status" value="1"/>
</dbReference>
<dbReference type="InterPro" id="IPR042099">
    <property type="entry name" value="ANL_N_sf"/>
</dbReference>
<evidence type="ECO:0000256" key="3">
    <source>
        <dbReference type="ARBA" id="ARBA00022553"/>
    </source>
</evidence>
<keyword evidence="3" id="KW-0597">Phosphoprotein</keyword>
<dbReference type="GO" id="GO:0072330">
    <property type="term" value="P:monocarboxylic acid biosynthetic process"/>
    <property type="evidence" value="ECO:0007669"/>
    <property type="project" value="UniProtKB-ARBA"/>
</dbReference>
<dbReference type="Pfam" id="PF13193">
    <property type="entry name" value="AMP-binding_C"/>
    <property type="match status" value="1"/>
</dbReference>
<dbReference type="SMART" id="SM00823">
    <property type="entry name" value="PKS_PP"/>
    <property type="match status" value="1"/>
</dbReference>
<keyword evidence="2" id="KW-0596">Phosphopantetheine</keyword>
<dbReference type="GO" id="GO:0044550">
    <property type="term" value="P:secondary metabolite biosynthetic process"/>
    <property type="evidence" value="ECO:0007669"/>
    <property type="project" value="UniProtKB-ARBA"/>
</dbReference>
<dbReference type="InterPro" id="IPR045851">
    <property type="entry name" value="AMP-bd_C_sf"/>
</dbReference>
<dbReference type="AlphaFoldDB" id="A0A176Z008"/>
<keyword evidence="7" id="KW-1185">Reference proteome</keyword>
<dbReference type="InterPro" id="IPR000873">
    <property type="entry name" value="AMP-dep_synth/lig_dom"/>
</dbReference>
<dbReference type="GO" id="GO:0043041">
    <property type="term" value="P:amino acid activation for nonribosomal peptide biosynthetic process"/>
    <property type="evidence" value="ECO:0007669"/>
    <property type="project" value="TreeGrafter"/>
</dbReference>
<dbReference type="FunFam" id="1.10.1200.10:FF:000016">
    <property type="entry name" value="Non-ribosomal peptide synthase"/>
    <property type="match status" value="1"/>
</dbReference>
<gene>
    <name evidence="6" type="ORF">AYJ54_43360</name>
</gene>
<organism evidence="6 7">
    <name type="scientific">Bradyrhizobium centrolobii</name>
    <dbReference type="NCBI Taxonomy" id="1505087"/>
    <lineage>
        <taxon>Bacteria</taxon>
        <taxon>Pseudomonadati</taxon>
        <taxon>Pseudomonadota</taxon>
        <taxon>Alphaproteobacteria</taxon>
        <taxon>Hyphomicrobiales</taxon>
        <taxon>Nitrobacteraceae</taxon>
        <taxon>Bradyrhizobium</taxon>
    </lineage>
</organism>
<dbReference type="GO" id="GO:0005829">
    <property type="term" value="C:cytosol"/>
    <property type="evidence" value="ECO:0007669"/>
    <property type="project" value="TreeGrafter"/>
</dbReference>
<dbReference type="FunFam" id="3.40.50.12780:FF:000012">
    <property type="entry name" value="Non-ribosomal peptide synthetase"/>
    <property type="match status" value="1"/>
</dbReference>
<dbReference type="PROSITE" id="PS50075">
    <property type="entry name" value="CARRIER"/>
    <property type="match status" value="1"/>
</dbReference>
<evidence type="ECO:0000313" key="6">
    <source>
        <dbReference type="EMBL" id="OAF13572.1"/>
    </source>
</evidence>
<comment type="cofactor">
    <cofactor evidence="1">
        <name>pantetheine 4'-phosphate</name>
        <dbReference type="ChEBI" id="CHEBI:47942"/>
    </cofactor>
</comment>
<dbReference type="SUPFAM" id="SSF47336">
    <property type="entry name" value="ACP-like"/>
    <property type="match status" value="1"/>
</dbReference>
<dbReference type="FunFam" id="3.40.50.980:FF:000001">
    <property type="entry name" value="Non-ribosomal peptide synthetase"/>
    <property type="match status" value="1"/>
</dbReference>
<evidence type="ECO:0000259" key="5">
    <source>
        <dbReference type="PROSITE" id="PS50075"/>
    </source>
</evidence>
<evidence type="ECO:0000256" key="4">
    <source>
        <dbReference type="SAM" id="MobiDB-lite"/>
    </source>
</evidence>
<dbReference type="Pfam" id="PF00501">
    <property type="entry name" value="AMP-binding"/>
    <property type="match status" value="1"/>
</dbReference>
<dbReference type="FunFam" id="3.40.50.980:FF:000002">
    <property type="entry name" value="Enterobactin synthetase component F"/>
    <property type="match status" value="1"/>
</dbReference>